<organism evidence="6 7">
    <name type="scientific">Paracoccus litorisediminis</name>
    <dbReference type="NCBI Taxonomy" id="2006130"/>
    <lineage>
        <taxon>Bacteria</taxon>
        <taxon>Pseudomonadati</taxon>
        <taxon>Pseudomonadota</taxon>
        <taxon>Alphaproteobacteria</taxon>
        <taxon>Rhodobacterales</taxon>
        <taxon>Paracoccaceae</taxon>
        <taxon>Paracoccus</taxon>
    </lineage>
</organism>
<keyword evidence="7" id="KW-1185">Reference proteome</keyword>
<proteinExistence type="inferred from homology"/>
<dbReference type="InterPro" id="IPR036390">
    <property type="entry name" value="WH_DNA-bd_sf"/>
</dbReference>
<evidence type="ECO:0000313" key="7">
    <source>
        <dbReference type="Proteomes" id="UP000449846"/>
    </source>
</evidence>
<evidence type="ECO:0000256" key="2">
    <source>
        <dbReference type="ARBA" id="ARBA00023015"/>
    </source>
</evidence>
<evidence type="ECO:0000256" key="1">
    <source>
        <dbReference type="ARBA" id="ARBA00009437"/>
    </source>
</evidence>
<dbReference type="SUPFAM" id="SSF53850">
    <property type="entry name" value="Periplasmic binding protein-like II"/>
    <property type="match status" value="1"/>
</dbReference>
<comment type="similarity">
    <text evidence="1">Belongs to the LysR transcriptional regulatory family.</text>
</comment>
<keyword evidence="2" id="KW-0805">Transcription regulation</keyword>
<reference evidence="6 7" key="1">
    <citation type="submission" date="2019-11" db="EMBL/GenBank/DDBJ databases">
        <authorList>
            <person name="Dong K."/>
        </authorList>
    </citation>
    <scope>NUCLEOTIDE SEQUENCE [LARGE SCALE GENOMIC DNA]</scope>
    <source>
        <strain evidence="6 7">NBRC 112902</strain>
    </source>
</reference>
<dbReference type="PANTHER" id="PTHR30419">
    <property type="entry name" value="HTH-TYPE TRANSCRIPTIONAL REGULATOR YBHD"/>
    <property type="match status" value="1"/>
</dbReference>
<evidence type="ECO:0000256" key="3">
    <source>
        <dbReference type="ARBA" id="ARBA00023125"/>
    </source>
</evidence>
<keyword evidence="3" id="KW-0238">DNA-binding</keyword>
<dbReference type="Proteomes" id="UP000449846">
    <property type="component" value="Unassembled WGS sequence"/>
</dbReference>
<dbReference type="EMBL" id="WMIG01000020">
    <property type="protein sequence ID" value="MTH61808.1"/>
    <property type="molecule type" value="Genomic_DNA"/>
</dbReference>
<dbReference type="PRINTS" id="PR00039">
    <property type="entry name" value="HTHLYSR"/>
</dbReference>
<evidence type="ECO:0000259" key="5">
    <source>
        <dbReference type="PROSITE" id="PS50931"/>
    </source>
</evidence>
<accession>A0A844HRW1</accession>
<dbReference type="InterPro" id="IPR005119">
    <property type="entry name" value="LysR_subst-bd"/>
</dbReference>
<name>A0A844HRW1_9RHOB</name>
<dbReference type="InterPro" id="IPR050950">
    <property type="entry name" value="HTH-type_LysR_regulators"/>
</dbReference>
<keyword evidence="4" id="KW-0804">Transcription</keyword>
<protein>
    <submittedName>
        <fullName evidence="6">LysR family transcriptional regulator</fullName>
    </submittedName>
</protein>
<dbReference type="OrthoDB" id="9803030at2"/>
<dbReference type="GO" id="GO:0003700">
    <property type="term" value="F:DNA-binding transcription factor activity"/>
    <property type="evidence" value="ECO:0007669"/>
    <property type="project" value="InterPro"/>
</dbReference>
<comment type="caution">
    <text evidence="6">The sequence shown here is derived from an EMBL/GenBank/DDBJ whole genome shotgun (WGS) entry which is preliminary data.</text>
</comment>
<dbReference type="InterPro" id="IPR036388">
    <property type="entry name" value="WH-like_DNA-bd_sf"/>
</dbReference>
<dbReference type="InterPro" id="IPR000847">
    <property type="entry name" value="LysR_HTH_N"/>
</dbReference>
<dbReference type="GO" id="GO:0005829">
    <property type="term" value="C:cytosol"/>
    <property type="evidence" value="ECO:0007669"/>
    <property type="project" value="TreeGrafter"/>
</dbReference>
<gene>
    <name evidence="6" type="ORF">GL300_21635</name>
</gene>
<dbReference type="Pfam" id="PF03466">
    <property type="entry name" value="LysR_substrate"/>
    <property type="match status" value="1"/>
</dbReference>
<feature type="domain" description="HTH lysR-type" evidence="5">
    <location>
        <begin position="2"/>
        <end position="59"/>
    </location>
</feature>
<evidence type="ECO:0000313" key="6">
    <source>
        <dbReference type="EMBL" id="MTH61808.1"/>
    </source>
</evidence>
<dbReference type="Gene3D" id="1.10.10.10">
    <property type="entry name" value="Winged helix-like DNA-binding domain superfamily/Winged helix DNA-binding domain"/>
    <property type="match status" value="1"/>
</dbReference>
<evidence type="ECO:0000256" key="4">
    <source>
        <dbReference type="ARBA" id="ARBA00023163"/>
    </source>
</evidence>
<dbReference type="PROSITE" id="PS50931">
    <property type="entry name" value="HTH_LYSR"/>
    <property type="match status" value="1"/>
</dbReference>
<dbReference type="FunFam" id="1.10.10.10:FF:000001">
    <property type="entry name" value="LysR family transcriptional regulator"/>
    <property type="match status" value="1"/>
</dbReference>
<dbReference type="GO" id="GO:0003677">
    <property type="term" value="F:DNA binding"/>
    <property type="evidence" value="ECO:0007669"/>
    <property type="project" value="UniProtKB-KW"/>
</dbReference>
<dbReference type="SUPFAM" id="SSF46785">
    <property type="entry name" value="Winged helix' DNA-binding domain"/>
    <property type="match status" value="1"/>
</dbReference>
<dbReference type="CDD" id="cd05466">
    <property type="entry name" value="PBP2_LTTR_substrate"/>
    <property type="match status" value="1"/>
</dbReference>
<dbReference type="Gene3D" id="3.40.190.10">
    <property type="entry name" value="Periplasmic binding protein-like II"/>
    <property type="match status" value="2"/>
</dbReference>
<dbReference type="Pfam" id="PF00126">
    <property type="entry name" value="HTH_1"/>
    <property type="match status" value="1"/>
</dbReference>
<dbReference type="AlphaFoldDB" id="A0A844HRW1"/>
<sequence length="297" mass="32907">MLNLKPLHHFVLVVEERNFAAAARRANISQPALSNSIRTLEEQIGMQLFLRDERPVKVTPEGEEILERARWLLFEARNLDVQISALRSGVAGHLRCGMVPIFSASFGGNVFAAFSRRSPQTTFEADVGQTSQLLQLLDAEEIEVAICDFREIPSDSSYEVTRLPPKDGACYCRTDHPILTAGTLTGPMIHEYGIASVRIPQELHDDLRRVFMPGNSIDPLLHLQCDNVTLLIDTVRQSDLILLTSRQSAQAAVAGRLLVEVPYPVSGGSEWCIVALRNKVLRPAARELVETVKAECA</sequence>
<dbReference type="RefSeq" id="WP_155041761.1">
    <property type="nucleotide sequence ID" value="NZ_JBHGCD010000023.1"/>
</dbReference>